<name>A0AAN6EVQ9_EXODE</name>
<evidence type="ECO:0000313" key="3">
    <source>
        <dbReference type="EMBL" id="KAJ8992511.1"/>
    </source>
</evidence>
<dbReference type="PANTHER" id="PTHR36205">
    <property type="entry name" value="CHROMOSOME 19, WHOLE GENOME SHOTGUN SEQUENCE"/>
    <property type="match status" value="1"/>
</dbReference>
<protein>
    <submittedName>
        <fullName evidence="3">Uncharacterized protein</fullName>
    </submittedName>
</protein>
<dbReference type="Pfam" id="PF11885">
    <property type="entry name" value="DUF3405"/>
    <property type="match status" value="1"/>
</dbReference>
<proteinExistence type="predicted"/>
<accession>A0AAN6EVQ9</accession>
<dbReference type="InterPro" id="IPR021822">
    <property type="entry name" value="DUF3405"/>
</dbReference>
<keyword evidence="2" id="KW-0812">Transmembrane</keyword>
<evidence type="ECO:0000256" key="1">
    <source>
        <dbReference type="SAM" id="MobiDB-lite"/>
    </source>
</evidence>
<dbReference type="Proteomes" id="UP001161757">
    <property type="component" value="Unassembled WGS sequence"/>
</dbReference>
<evidence type="ECO:0000313" key="4">
    <source>
        <dbReference type="Proteomes" id="UP001161757"/>
    </source>
</evidence>
<comment type="caution">
    <text evidence="3">The sequence shown here is derived from an EMBL/GenBank/DDBJ whole genome shotgun (WGS) entry which is preliminary data.</text>
</comment>
<dbReference type="AlphaFoldDB" id="A0AAN6EVQ9"/>
<feature type="transmembrane region" description="Helical" evidence="2">
    <location>
        <begin position="66"/>
        <end position="85"/>
    </location>
</feature>
<dbReference type="PANTHER" id="PTHR36205:SF3">
    <property type="entry name" value="MAJOR FACILITATOR SUPERFAMILY TRANSPORTER"/>
    <property type="match status" value="1"/>
</dbReference>
<reference evidence="3" key="1">
    <citation type="submission" date="2023-01" db="EMBL/GenBank/DDBJ databases">
        <title>Exophiala dermititidis isolated from Cystic Fibrosis Patient.</title>
        <authorList>
            <person name="Kurbessoian T."/>
            <person name="Crocker A."/>
            <person name="Murante D."/>
            <person name="Hogan D.A."/>
            <person name="Stajich J.E."/>
        </authorList>
    </citation>
    <scope>NUCLEOTIDE SEQUENCE</scope>
    <source>
        <strain evidence="3">Ex8</strain>
    </source>
</reference>
<feature type="region of interest" description="Disordered" evidence="1">
    <location>
        <begin position="1"/>
        <end position="24"/>
    </location>
</feature>
<organism evidence="3 4">
    <name type="scientific">Exophiala dermatitidis</name>
    <name type="common">Black yeast-like fungus</name>
    <name type="synonym">Wangiella dermatitidis</name>
    <dbReference type="NCBI Taxonomy" id="5970"/>
    <lineage>
        <taxon>Eukaryota</taxon>
        <taxon>Fungi</taxon>
        <taxon>Dikarya</taxon>
        <taxon>Ascomycota</taxon>
        <taxon>Pezizomycotina</taxon>
        <taxon>Eurotiomycetes</taxon>
        <taxon>Chaetothyriomycetidae</taxon>
        <taxon>Chaetothyriales</taxon>
        <taxon>Herpotrichiellaceae</taxon>
        <taxon>Exophiala</taxon>
    </lineage>
</organism>
<sequence length="687" mass="77958">MLQLSKLPKSITGDIDKSCPTPASHRRGFSVDSIAGDGLLSPVGALRPRWGHRRQLSLSSLQSRRAICLGIAILFFVFTGLLWSIPQLSKVVQKNAQQGPIPIGQSRYPDGKEVFWWEQFNRLQGFYHGRKNIVPFTQYVPEQQSDRTDLFDGGPRSDPQLVDVSSGSAPTIDACYIDQERKIAPPKISAYQGMPQGMPVPLFGSAKELGLNDQVCYDRVNRYGPYGLGISADHGGLGVSMEGDNEGLDRVPVVDWRNVNWHAAQEQCLDKNKERLKSRTAFVIRTWNTHQYTAYEIMMLRALISELALLSGGQYRVHFLIHVQDDTIPIWASQDIYNQTLKDSLPEAFRGMGVLWSEAQMKLIYPPPFPESIVNLSGKDIYGAYRSLHFPMQYFASLHSEYDYFWHWEMDIRITGHYHELIHRLTAWAEKQAQEYAGERSSKFYIPSLHHDSYENYAQSIVEEVKAANRTPVSGPQLPSERLFQIPAQQNPLGSDHITDFITLNPLFDPTHTHWAFHNDITGYNLTTEGRPPTRAALITASRMSRRLLLLMHEETYRNKHTMFPEMYPASIALHYGLKAISVPLPVYFDRDWPPVHADEVFNNAPLSEASKKAGMDHGGGYFHGENGSVFGPGEHVFRGSTYYSNAAFAGYLWRRWLGRENEDVDDEVQSGRMCLPIMVLHPIKSE</sequence>
<gene>
    <name evidence="3" type="ORF">HRR80_003610</name>
</gene>
<keyword evidence="2" id="KW-1133">Transmembrane helix</keyword>
<dbReference type="EMBL" id="JAJGCB010000005">
    <property type="protein sequence ID" value="KAJ8992511.1"/>
    <property type="molecule type" value="Genomic_DNA"/>
</dbReference>
<evidence type="ECO:0000256" key="2">
    <source>
        <dbReference type="SAM" id="Phobius"/>
    </source>
</evidence>
<keyword evidence="2" id="KW-0472">Membrane</keyword>